<sequence length="203" mass="23592">MKKLLLLFCMAITTTIFAQNQINLVQGNFDFLKDQTEVNVQLKFDNAVYQEKNLTEEQYLEGRKTDIITRKGEKVWDNWAFQWGNFKTSEYLEYFFKGINPKLKKIIAFRNDVKAKYTLIIDAKWIYAGWYGGMIGSQEAKLTADLLFVETDSPDKVIMKLSADKILGRKENKVFNWEYGRIAAAYEITGRKLGVEIKKAVKN</sequence>
<dbReference type="Proteomes" id="UP001163719">
    <property type="component" value="Unassembled WGS sequence"/>
</dbReference>
<reference evidence="2" key="1">
    <citation type="submission" date="2022-10" db="EMBL/GenBank/DDBJ databases">
        <title>Chryseobacterium babae sp. nov. isolated from the gut of the beetle Oryctes rhinoceros, and Chryseobacterium kimseyorum sp. nov., isolated from a stick insect rearing cage.</title>
        <authorList>
            <person name="Shelomi M."/>
            <person name="Han C.-J."/>
            <person name="Chen W.-M."/>
            <person name="Chen H.-K."/>
            <person name="Liaw S.-J."/>
            <person name="Muhle E."/>
            <person name="Clermont D."/>
        </authorList>
    </citation>
    <scope>NUCLEOTIDE SEQUENCE</scope>
    <source>
        <strain evidence="2">WLa1L2M3</strain>
    </source>
</reference>
<evidence type="ECO:0000256" key="1">
    <source>
        <dbReference type="SAM" id="SignalP"/>
    </source>
</evidence>
<evidence type="ECO:0000313" key="3">
    <source>
        <dbReference type="Proteomes" id="UP001163719"/>
    </source>
</evidence>
<evidence type="ECO:0008006" key="4">
    <source>
        <dbReference type="Google" id="ProtNLM"/>
    </source>
</evidence>
<organism evidence="2 3">
    <name type="scientific">Chryseobacterium oryctis</name>
    <dbReference type="NCBI Taxonomy" id="2952618"/>
    <lineage>
        <taxon>Bacteria</taxon>
        <taxon>Pseudomonadati</taxon>
        <taxon>Bacteroidota</taxon>
        <taxon>Flavobacteriia</taxon>
        <taxon>Flavobacteriales</taxon>
        <taxon>Weeksellaceae</taxon>
        <taxon>Chryseobacterium group</taxon>
        <taxon>Chryseobacterium</taxon>
    </lineage>
</organism>
<protein>
    <recommendedName>
        <fullName evidence="4">DUF4468 domain-containing protein</fullName>
    </recommendedName>
</protein>
<dbReference type="EMBL" id="JAPDHV010000002">
    <property type="protein sequence ID" value="MCW3160975.1"/>
    <property type="molecule type" value="Genomic_DNA"/>
</dbReference>
<gene>
    <name evidence="2" type="ORF">OH806_06800</name>
</gene>
<accession>A0ABT3HMP8</accession>
<keyword evidence="3" id="KW-1185">Reference proteome</keyword>
<feature type="chain" id="PRO_5045760283" description="DUF4468 domain-containing protein" evidence="1">
    <location>
        <begin position="19"/>
        <end position="203"/>
    </location>
</feature>
<feature type="signal peptide" evidence="1">
    <location>
        <begin position="1"/>
        <end position="18"/>
    </location>
</feature>
<evidence type="ECO:0000313" key="2">
    <source>
        <dbReference type="EMBL" id="MCW3160975.1"/>
    </source>
</evidence>
<name>A0ABT3HMP8_9FLAO</name>
<comment type="caution">
    <text evidence="2">The sequence shown here is derived from an EMBL/GenBank/DDBJ whole genome shotgun (WGS) entry which is preliminary data.</text>
</comment>
<keyword evidence="1" id="KW-0732">Signal</keyword>
<proteinExistence type="predicted"/>
<dbReference type="RefSeq" id="WP_264742918.1">
    <property type="nucleotide sequence ID" value="NZ_JAPDHV010000002.1"/>
</dbReference>